<reference evidence="9" key="1">
    <citation type="submission" date="2025-08" db="UniProtKB">
        <authorList>
            <consortium name="RefSeq"/>
        </authorList>
    </citation>
    <scope>IDENTIFICATION</scope>
</reference>
<name>A0A6P5RCP7_PRUAV</name>
<dbReference type="FunFam" id="1.10.10.10:FF:000322">
    <property type="entry name" value="Probable disease resistance protein At1g63360"/>
    <property type="match status" value="1"/>
</dbReference>
<dbReference type="AlphaFoldDB" id="A0A6P5RCP7"/>
<evidence type="ECO:0000259" key="7">
    <source>
        <dbReference type="Pfam" id="PF23598"/>
    </source>
</evidence>
<dbReference type="Gene3D" id="3.80.10.10">
    <property type="entry name" value="Ribonuclease Inhibitor"/>
    <property type="match status" value="1"/>
</dbReference>
<dbReference type="KEGG" id="pavi:110744979"/>
<dbReference type="Pfam" id="PF23598">
    <property type="entry name" value="LRR_14"/>
    <property type="match status" value="1"/>
</dbReference>
<dbReference type="PANTHER" id="PTHR23155:SF1205">
    <property type="entry name" value="DISEASE RESISTANCE PROTEIN RPM1"/>
    <property type="match status" value="1"/>
</dbReference>
<dbReference type="InterPro" id="IPR002182">
    <property type="entry name" value="NB-ARC"/>
</dbReference>
<dbReference type="GO" id="GO:0043531">
    <property type="term" value="F:ADP binding"/>
    <property type="evidence" value="ECO:0007669"/>
    <property type="project" value="InterPro"/>
</dbReference>
<organism evidence="8 9">
    <name type="scientific">Prunus avium</name>
    <name type="common">Cherry</name>
    <name type="synonym">Cerasus avium</name>
    <dbReference type="NCBI Taxonomy" id="42229"/>
    <lineage>
        <taxon>Eukaryota</taxon>
        <taxon>Viridiplantae</taxon>
        <taxon>Streptophyta</taxon>
        <taxon>Embryophyta</taxon>
        <taxon>Tracheophyta</taxon>
        <taxon>Spermatophyta</taxon>
        <taxon>Magnoliopsida</taxon>
        <taxon>eudicotyledons</taxon>
        <taxon>Gunneridae</taxon>
        <taxon>Pentapetalae</taxon>
        <taxon>rosids</taxon>
        <taxon>fabids</taxon>
        <taxon>Rosales</taxon>
        <taxon>Rosaceae</taxon>
        <taxon>Amygdaloideae</taxon>
        <taxon>Amygdaleae</taxon>
        <taxon>Prunus</taxon>
    </lineage>
</organism>
<dbReference type="Proteomes" id="UP000515124">
    <property type="component" value="Unplaced"/>
</dbReference>
<evidence type="ECO:0000256" key="3">
    <source>
        <dbReference type="ARBA" id="ARBA00022821"/>
    </source>
</evidence>
<dbReference type="InterPro" id="IPR038005">
    <property type="entry name" value="RX-like_CC"/>
</dbReference>
<dbReference type="Pfam" id="PF00931">
    <property type="entry name" value="NB-ARC"/>
    <property type="match status" value="1"/>
</dbReference>
<evidence type="ECO:0000256" key="1">
    <source>
        <dbReference type="ARBA" id="ARBA00022737"/>
    </source>
</evidence>
<sequence length="922" mass="105720">MDSAPTALLVGKIMDILENEAYSIAAVRDEVDEIKQELVSMTSFLEDVDGKKTQTEAQKAWVTSVRDLTSDVEDIIDEFMYLMYEQQSRGRFARWIHRTIHIPKNLFYRRKIANKLQKITKMIKAIPERNKRYALDGVVGTSWDDISKWVKNQAVSSLFINEDELVGIDGKKQTLTAWLLNEEQHLTIVSVVGMRGSGKTTLVAKTFTNETIKRHFDSYAWIIVSQTYVIEDLFRSLIKELHQARNEDVPADLLSMGYRDLLQLLLNYLESKRYLVVLDDVWDIKLWREIRIALPDRQLGSRIMLTTRKEDIAFHCFGVESHVHCMQPLEKNDAWELFSRKSFSTFDGKCCPPELEKIAWELMEKCKGLPLAIIALGGLMSSKKSAAEWSKVYNGLNWHLTSHHLLEPVKSILLLSFNDLPYRLKHCFLYCSLFPEDYLIRRKRLIRLWIAEGFVEHARGVTPEQVADSYLTELVFRSMLQVVERNETGRPKSCQMHDLMRELALSTSEKEKFSVVYDGKEALEDIGARRLSIQTTDGGIKSCIGTSRPRSFLLFVTGIFSFSFSKSLPSGFKLLRVLDLEDAPIDKLPHNLVYLFNLRYLSLKGSQIKELPKAIGLLRNLLTLNIHNTKIQVLPRGISKLLNLRHLIMYRYTGEHMNFKTANGTRVPLNISKLKKLEVLSFVESEGNIIRLIGNMTQLTRIGIMNVKERDAMDLCDSIQKLKLLQYLALMVSDEEEFLDVNALSSPPPHLRRLTFAGKLQKVPPWFSSLQNLTCLYLHWTRLDEDLLPHIEALPCLGRLLLVNAYVGNELCFNRGFPKLTILELFNLPLLNKITIAEGVMKNLQLLTIAEALKSRCMELKALPQGFEYLSKLETLELLSVSMQLIESVQEGGVDHPKVKHINVITKYRSKCLIKAHLCSST</sequence>
<evidence type="ECO:0000313" key="8">
    <source>
        <dbReference type="Proteomes" id="UP000515124"/>
    </source>
</evidence>
<dbReference type="InterPro" id="IPR055414">
    <property type="entry name" value="LRR_R13L4/SHOC2-like"/>
</dbReference>
<dbReference type="InterPro" id="IPR032675">
    <property type="entry name" value="LRR_dom_sf"/>
</dbReference>
<dbReference type="CDD" id="cd14798">
    <property type="entry name" value="RX-CC_like"/>
    <property type="match status" value="1"/>
</dbReference>
<dbReference type="SUPFAM" id="SSF52058">
    <property type="entry name" value="L domain-like"/>
    <property type="match status" value="1"/>
</dbReference>
<evidence type="ECO:0000313" key="9">
    <source>
        <dbReference type="RefSeq" id="XP_021800719.1"/>
    </source>
</evidence>
<dbReference type="GeneID" id="110744979"/>
<dbReference type="PANTHER" id="PTHR23155">
    <property type="entry name" value="DISEASE RESISTANCE PROTEIN RP"/>
    <property type="match status" value="1"/>
</dbReference>
<feature type="domain" description="Disease resistance R13L4/SHOC-2-like LRR" evidence="7">
    <location>
        <begin position="569"/>
        <end position="878"/>
    </location>
</feature>
<dbReference type="InterPro" id="IPR041118">
    <property type="entry name" value="Rx_N"/>
</dbReference>
<keyword evidence="2" id="KW-0547">Nucleotide-binding</keyword>
<feature type="domain" description="Disease resistance protein winged helix" evidence="6">
    <location>
        <begin position="433"/>
        <end position="504"/>
    </location>
</feature>
<dbReference type="RefSeq" id="XP_021800719.1">
    <property type="nucleotide sequence ID" value="XM_021945027.1"/>
</dbReference>
<gene>
    <name evidence="9" type="primary">LOC110744979</name>
</gene>
<dbReference type="Gene3D" id="1.10.10.10">
    <property type="entry name" value="Winged helix-like DNA-binding domain superfamily/Winged helix DNA-binding domain"/>
    <property type="match status" value="1"/>
</dbReference>
<evidence type="ECO:0000256" key="2">
    <source>
        <dbReference type="ARBA" id="ARBA00022741"/>
    </source>
</evidence>
<dbReference type="InterPro" id="IPR036388">
    <property type="entry name" value="WH-like_DNA-bd_sf"/>
</dbReference>
<proteinExistence type="predicted"/>
<evidence type="ECO:0000259" key="5">
    <source>
        <dbReference type="Pfam" id="PF18052"/>
    </source>
</evidence>
<dbReference type="InterPro" id="IPR042197">
    <property type="entry name" value="Apaf_helical"/>
</dbReference>
<keyword evidence="8" id="KW-1185">Reference proteome</keyword>
<dbReference type="Gene3D" id="1.10.8.430">
    <property type="entry name" value="Helical domain of apoptotic protease-activating factors"/>
    <property type="match status" value="1"/>
</dbReference>
<dbReference type="FunFam" id="3.40.50.300:FF:001091">
    <property type="entry name" value="Probable disease resistance protein At1g61300"/>
    <property type="match status" value="1"/>
</dbReference>
<accession>A0A6P5RCP7</accession>
<evidence type="ECO:0000259" key="4">
    <source>
        <dbReference type="Pfam" id="PF00931"/>
    </source>
</evidence>
<dbReference type="GO" id="GO:0098542">
    <property type="term" value="P:defense response to other organism"/>
    <property type="evidence" value="ECO:0007669"/>
    <property type="project" value="TreeGrafter"/>
</dbReference>
<feature type="domain" description="NB-ARC" evidence="4">
    <location>
        <begin position="171"/>
        <end position="344"/>
    </location>
</feature>
<protein>
    <submittedName>
        <fullName evidence="9">Disease resistance protein RPM1-like</fullName>
    </submittedName>
</protein>
<dbReference type="Pfam" id="PF23559">
    <property type="entry name" value="WHD_DRP"/>
    <property type="match status" value="1"/>
</dbReference>
<keyword evidence="3" id="KW-0611">Plant defense</keyword>
<dbReference type="InterPro" id="IPR027417">
    <property type="entry name" value="P-loop_NTPase"/>
</dbReference>
<dbReference type="InterPro" id="IPR058922">
    <property type="entry name" value="WHD_DRP"/>
</dbReference>
<dbReference type="Gene3D" id="3.40.50.300">
    <property type="entry name" value="P-loop containing nucleotide triphosphate hydrolases"/>
    <property type="match status" value="1"/>
</dbReference>
<feature type="domain" description="Disease resistance N-terminal" evidence="5">
    <location>
        <begin position="9"/>
        <end position="93"/>
    </location>
</feature>
<dbReference type="Gene3D" id="1.20.5.4130">
    <property type="match status" value="1"/>
</dbReference>
<dbReference type="InterPro" id="IPR044974">
    <property type="entry name" value="Disease_R_plants"/>
</dbReference>
<dbReference type="SUPFAM" id="SSF52540">
    <property type="entry name" value="P-loop containing nucleoside triphosphate hydrolases"/>
    <property type="match status" value="1"/>
</dbReference>
<keyword evidence="1" id="KW-0677">Repeat</keyword>
<evidence type="ECO:0000259" key="6">
    <source>
        <dbReference type="Pfam" id="PF23559"/>
    </source>
</evidence>
<dbReference type="PRINTS" id="PR00364">
    <property type="entry name" value="DISEASERSIST"/>
</dbReference>
<dbReference type="Pfam" id="PF18052">
    <property type="entry name" value="Rx_N"/>
    <property type="match status" value="1"/>
</dbReference>